<accession>A0A0V0J4F9</accession>
<gene>
    <name evidence="1" type="ORF">TR154391</name>
</gene>
<dbReference type="EMBL" id="GEEE01003205">
    <property type="protein sequence ID" value="JAP60020.1"/>
    <property type="molecule type" value="Transcribed_RNA"/>
</dbReference>
<protein>
    <submittedName>
        <fullName evidence="1">Uncharacterized protein</fullName>
    </submittedName>
</protein>
<organism evidence="1">
    <name type="scientific">Schistocephalus solidus</name>
    <name type="common">Tapeworm</name>
    <dbReference type="NCBI Taxonomy" id="70667"/>
    <lineage>
        <taxon>Eukaryota</taxon>
        <taxon>Metazoa</taxon>
        <taxon>Spiralia</taxon>
        <taxon>Lophotrochozoa</taxon>
        <taxon>Platyhelminthes</taxon>
        <taxon>Cestoda</taxon>
        <taxon>Eucestoda</taxon>
        <taxon>Diphyllobothriidea</taxon>
        <taxon>Diphyllobothriidae</taxon>
        <taxon>Schistocephalus</taxon>
    </lineage>
</organism>
<proteinExistence type="predicted"/>
<dbReference type="AlphaFoldDB" id="A0A0V0J4F9"/>
<evidence type="ECO:0000313" key="1">
    <source>
        <dbReference type="EMBL" id="JAP60020.1"/>
    </source>
</evidence>
<reference evidence="1" key="1">
    <citation type="submission" date="2016-01" db="EMBL/GenBank/DDBJ databases">
        <title>Reference transcriptome for the parasite Schistocephalus solidus: insights into the molecular evolution of parasitism.</title>
        <authorList>
            <person name="Hebert F.O."/>
            <person name="Grambauer S."/>
            <person name="Barber I."/>
            <person name="Landry C.R."/>
            <person name="Aubin-Horth N."/>
        </authorList>
    </citation>
    <scope>NUCLEOTIDE SEQUENCE</scope>
</reference>
<name>A0A0V0J4F9_SCHSO</name>
<sequence>MADTFRIQHEAREEDCSPQCLKTAFLNTGLDTLHVVLFSLLSHVSALPNSNLQIFYQDASQRVRFHQCLHNQIISSRIEDHFHDRLFTNFIRCTNSQKM</sequence>